<dbReference type="EMBL" id="FPIP01000010">
    <property type="protein sequence ID" value="SFW50374.1"/>
    <property type="molecule type" value="Genomic_DNA"/>
</dbReference>
<evidence type="ECO:0000313" key="2">
    <source>
        <dbReference type="Proteomes" id="UP000183461"/>
    </source>
</evidence>
<accession>A0A1K1PU80</accession>
<gene>
    <name evidence="1" type="ORF">SAMN02910280_0094</name>
</gene>
<organism evidence="1 2">
    <name type="scientific">Ruminococcus flavefaciens</name>
    <dbReference type="NCBI Taxonomy" id="1265"/>
    <lineage>
        <taxon>Bacteria</taxon>
        <taxon>Bacillati</taxon>
        <taxon>Bacillota</taxon>
        <taxon>Clostridia</taxon>
        <taxon>Eubacteriales</taxon>
        <taxon>Oscillospiraceae</taxon>
        <taxon>Ruminococcus</taxon>
    </lineage>
</organism>
<proteinExistence type="predicted"/>
<sequence length="155" mass="17169">MDHADKACELFAGGLNCAQAVFGAFSDVTGMDYDLALRLSSSFGGGMGRMREVCGTCSAMFMVAGILYGLGESYSHEEKTEHYKRIQELAARFKEKHSTIICGELLKGLSVTSTPEPEKRTEQYYKVRPCVRFVRTAAEILDSYIAEKTPECLNK</sequence>
<reference evidence="1 2" key="1">
    <citation type="submission" date="2016-11" db="EMBL/GenBank/DDBJ databases">
        <authorList>
            <person name="Jaros S."/>
            <person name="Januszkiewicz K."/>
            <person name="Wedrychowicz H."/>
        </authorList>
    </citation>
    <scope>NUCLEOTIDE SEQUENCE [LARGE SCALE GENOMIC DNA]</scope>
    <source>
        <strain evidence="1 2">YL228</strain>
    </source>
</reference>
<dbReference type="AlphaFoldDB" id="A0A1K1PU80"/>
<dbReference type="InterPro" id="IPR010181">
    <property type="entry name" value="CGCAxxGCC_motif"/>
</dbReference>
<dbReference type="Proteomes" id="UP000183461">
    <property type="component" value="Unassembled WGS sequence"/>
</dbReference>
<dbReference type="Pfam" id="PF09719">
    <property type="entry name" value="C_GCAxxG_C_C"/>
    <property type="match status" value="1"/>
</dbReference>
<evidence type="ECO:0000313" key="1">
    <source>
        <dbReference type="EMBL" id="SFW50374.1"/>
    </source>
</evidence>
<protein>
    <submittedName>
        <fullName evidence="1">C_GCAxxG_C_C family probable redox protein</fullName>
    </submittedName>
</protein>
<name>A0A1K1PU80_RUMFL</name>
<dbReference type="NCBIfam" id="TIGR01909">
    <property type="entry name" value="C_GCAxxG_C_C"/>
    <property type="match status" value="1"/>
</dbReference>